<sequence>EVLGSCVGIRLSDFHGNVGMYVVKQEYRGTGIGKQLWNEAIAHLGERNKGLSAVSALLPVYRDKAGFSQIADWSVDLYKLNDASKLCTQFRLDSRNSAPFLLLNSQSRRIANTIQMRELKSDVWNASNKMSVKISQDLIPALIAYDFGLHFYDRSSIVELTVNERDCRGRVALRGDTVLGYGCIKPNLQGAWMIAPLFAENELVARRLLYDLVNSLSASEQKRAVVLKSPTDVFIETLLH</sequence>
<dbReference type="AlphaFoldDB" id="A0A443SRY3"/>
<organism evidence="2 3">
    <name type="scientific">Leptotrombidium deliense</name>
    <dbReference type="NCBI Taxonomy" id="299467"/>
    <lineage>
        <taxon>Eukaryota</taxon>
        <taxon>Metazoa</taxon>
        <taxon>Ecdysozoa</taxon>
        <taxon>Arthropoda</taxon>
        <taxon>Chelicerata</taxon>
        <taxon>Arachnida</taxon>
        <taxon>Acari</taxon>
        <taxon>Acariformes</taxon>
        <taxon>Trombidiformes</taxon>
        <taxon>Prostigmata</taxon>
        <taxon>Anystina</taxon>
        <taxon>Parasitengona</taxon>
        <taxon>Trombiculoidea</taxon>
        <taxon>Trombiculidae</taxon>
        <taxon>Leptotrombidium</taxon>
    </lineage>
</organism>
<proteinExistence type="predicted"/>
<keyword evidence="3" id="KW-1185">Reference proteome</keyword>
<dbReference type="Pfam" id="PF18014">
    <property type="entry name" value="Acetyltransf_18"/>
    <property type="match status" value="1"/>
</dbReference>
<dbReference type="OrthoDB" id="6511097at2759"/>
<protein>
    <recommendedName>
        <fullName evidence="1">N-acetyltransferase domain-containing protein</fullName>
    </recommendedName>
</protein>
<dbReference type="PANTHER" id="PTHR47237:SF1">
    <property type="entry name" value="SLL0310 PROTEIN"/>
    <property type="match status" value="1"/>
</dbReference>
<dbReference type="SUPFAM" id="SSF55729">
    <property type="entry name" value="Acyl-CoA N-acyltransferases (Nat)"/>
    <property type="match status" value="1"/>
</dbReference>
<gene>
    <name evidence="2" type="ORF">B4U80_12671</name>
</gene>
<feature type="non-terminal residue" evidence="2">
    <location>
        <position position="1"/>
    </location>
</feature>
<dbReference type="GO" id="GO:0016747">
    <property type="term" value="F:acyltransferase activity, transferring groups other than amino-acyl groups"/>
    <property type="evidence" value="ECO:0007669"/>
    <property type="project" value="InterPro"/>
</dbReference>
<accession>A0A443SRY3</accession>
<dbReference type="PROSITE" id="PS51186">
    <property type="entry name" value="GNAT"/>
    <property type="match status" value="1"/>
</dbReference>
<dbReference type="InterPro" id="IPR041496">
    <property type="entry name" value="YitH/HolE_GNAT"/>
</dbReference>
<dbReference type="CDD" id="cd04301">
    <property type="entry name" value="NAT_SF"/>
    <property type="match status" value="1"/>
</dbReference>
<dbReference type="InterPro" id="IPR016181">
    <property type="entry name" value="Acyl_CoA_acyltransferase"/>
</dbReference>
<dbReference type="Pfam" id="PF00583">
    <property type="entry name" value="Acetyltransf_1"/>
    <property type="match status" value="1"/>
</dbReference>
<dbReference type="Proteomes" id="UP000288716">
    <property type="component" value="Unassembled WGS sequence"/>
</dbReference>
<dbReference type="Gene3D" id="3.40.630.30">
    <property type="match status" value="1"/>
</dbReference>
<dbReference type="PANTHER" id="PTHR47237">
    <property type="entry name" value="SLL0310 PROTEIN"/>
    <property type="match status" value="1"/>
</dbReference>
<evidence type="ECO:0000313" key="3">
    <source>
        <dbReference type="Proteomes" id="UP000288716"/>
    </source>
</evidence>
<reference evidence="2 3" key="1">
    <citation type="journal article" date="2018" name="Gigascience">
        <title>Genomes of trombidid mites reveal novel predicted allergens and laterally-transferred genes associated with secondary metabolism.</title>
        <authorList>
            <person name="Dong X."/>
            <person name="Chaisiri K."/>
            <person name="Xia D."/>
            <person name="Armstrong S.D."/>
            <person name="Fang Y."/>
            <person name="Donnelly M.J."/>
            <person name="Kadowaki T."/>
            <person name="McGarry J.W."/>
            <person name="Darby A.C."/>
            <person name="Makepeace B.L."/>
        </authorList>
    </citation>
    <scope>NUCLEOTIDE SEQUENCE [LARGE SCALE GENOMIC DNA]</scope>
    <source>
        <strain evidence="2">UoL-UT</strain>
    </source>
</reference>
<feature type="domain" description="N-acetyltransferase" evidence="1">
    <location>
        <begin position="1"/>
        <end position="93"/>
    </location>
</feature>
<dbReference type="InterPro" id="IPR052729">
    <property type="entry name" value="Acyl/Acetyltrans_Enzymes"/>
</dbReference>
<dbReference type="EMBL" id="NCKV01000563">
    <property type="protein sequence ID" value="RWS30284.1"/>
    <property type="molecule type" value="Genomic_DNA"/>
</dbReference>
<evidence type="ECO:0000259" key="1">
    <source>
        <dbReference type="PROSITE" id="PS51186"/>
    </source>
</evidence>
<name>A0A443SRY3_9ACAR</name>
<dbReference type="Gene3D" id="3.40.630.90">
    <property type="match status" value="1"/>
</dbReference>
<dbReference type="VEuPathDB" id="VectorBase:LDEU001756"/>
<dbReference type="InterPro" id="IPR000182">
    <property type="entry name" value="GNAT_dom"/>
</dbReference>
<comment type="caution">
    <text evidence="2">The sequence shown here is derived from an EMBL/GenBank/DDBJ whole genome shotgun (WGS) entry which is preliminary data.</text>
</comment>
<evidence type="ECO:0000313" key="2">
    <source>
        <dbReference type="EMBL" id="RWS30284.1"/>
    </source>
</evidence>